<gene>
    <name evidence="3" type="ORF">SKAU_G00044690</name>
</gene>
<evidence type="ECO:0000256" key="1">
    <source>
        <dbReference type="SAM" id="MobiDB-lite"/>
    </source>
</evidence>
<feature type="compositionally biased region" description="Basic and acidic residues" evidence="1">
    <location>
        <begin position="165"/>
        <end position="175"/>
    </location>
</feature>
<keyword evidence="4" id="KW-1185">Reference proteome</keyword>
<keyword evidence="2" id="KW-0732">Signal</keyword>
<feature type="region of interest" description="Disordered" evidence="1">
    <location>
        <begin position="30"/>
        <end position="60"/>
    </location>
</feature>
<comment type="caution">
    <text evidence="3">The sequence shown here is derived from an EMBL/GenBank/DDBJ whole genome shotgun (WGS) entry which is preliminary data.</text>
</comment>
<evidence type="ECO:0000313" key="3">
    <source>
        <dbReference type="EMBL" id="KAJ8373889.1"/>
    </source>
</evidence>
<proteinExistence type="predicted"/>
<feature type="signal peptide" evidence="2">
    <location>
        <begin position="1"/>
        <end position="31"/>
    </location>
</feature>
<dbReference type="OrthoDB" id="10589735at2759"/>
<dbReference type="AlphaFoldDB" id="A0A9Q1J6Z6"/>
<sequence>MMLNRASSLTVRPSFVTLFLAALQGLAPVDPSRIPPPQASSNTDSVYLETTSNREVRRTASSRNALSSMLLHRHGCPFLRLHTLQLSLAEDPGRVRTRPPAPPLTSRRRSQRGRCSPGQEEQTPEAKPDPSEQSHAISKETIGSTSDDPFNVVQPPGEAGSPRSEGVREGPDQKKGQPPREMSRRSSHRVWGSAMMGALRHLLVDLGGRIKDEPQGMDLRLQLCKRIVCLPGNHTLSAIQHKESDLTQTN</sequence>
<feature type="chain" id="PRO_5040343534" evidence="2">
    <location>
        <begin position="32"/>
        <end position="250"/>
    </location>
</feature>
<organism evidence="3 4">
    <name type="scientific">Synaphobranchus kaupii</name>
    <name type="common">Kaup's arrowtooth eel</name>
    <dbReference type="NCBI Taxonomy" id="118154"/>
    <lineage>
        <taxon>Eukaryota</taxon>
        <taxon>Metazoa</taxon>
        <taxon>Chordata</taxon>
        <taxon>Craniata</taxon>
        <taxon>Vertebrata</taxon>
        <taxon>Euteleostomi</taxon>
        <taxon>Actinopterygii</taxon>
        <taxon>Neopterygii</taxon>
        <taxon>Teleostei</taxon>
        <taxon>Anguilliformes</taxon>
        <taxon>Synaphobranchidae</taxon>
        <taxon>Synaphobranchus</taxon>
    </lineage>
</organism>
<feature type="region of interest" description="Disordered" evidence="1">
    <location>
        <begin position="90"/>
        <end position="189"/>
    </location>
</feature>
<evidence type="ECO:0000256" key="2">
    <source>
        <dbReference type="SAM" id="SignalP"/>
    </source>
</evidence>
<evidence type="ECO:0000313" key="4">
    <source>
        <dbReference type="Proteomes" id="UP001152622"/>
    </source>
</evidence>
<reference evidence="3" key="1">
    <citation type="journal article" date="2023" name="Science">
        <title>Genome structures resolve the early diversification of teleost fishes.</title>
        <authorList>
            <person name="Parey E."/>
            <person name="Louis A."/>
            <person name="Montfort J."/>
            <person name="Bouchez O."/>
            <person name="Roques C."/>
            <person name="Iampietro C."/>
            <person name="Lluch J."/>
            <person name="Castinel A."/>
            <person name="Donnadieu C."/>
            <person name="Desvignes T."/>
            <person name="Floi Bucao C."/>
            <person name="Jouanno E."/>
            <person name="Wen M."/>
            <person name="Mejri S."/>
            <person name="Dirks R."/>
            <person name="Jansen H."/>
            <person name="Henkel C."/>
            <person name="Chen W.J."/>
            <person name="Zahm M."/>
            <person name="Cabau C."/>
            <person name="Klopp C."/>
            <person name="Thompson A.W."/>
            <person name="Robinson-Rechavi M."/>
            <person name="Braasch I."/>
            <person name="Lecointre G."/>
            <person name="Bobe J."/>
            <person name="Postlethwait J.H."/>
            <person name="Berthelot C."/>
            <person name="Roest Crollius H."/>
            <person name="Guiguen Y."/>
        </authorList>
    </citation>
    <scope>NUCLEOTIDE SEQUENCE</scope>
    <source>
        <strain evidence="3">WJC10195</strain>
    </source>
</reference>
<feature type="compositionally biased region" description="Polar residues" evidence="1">
    <location>
        <begin position="133"/>
        <end position="148"/>
    </location>
</feature>
<feature type="compositionally biased region" description="Polar residues" evidence="1">
    <location>
        <begin position="39"/>
        <end position="51"/>
    </location>
</feature>
<dbReference type="EMBL" id="JAINUF010000002">
    <property type="protein sequence ID" value="KAJ8373889.1"/>
    <property type="molecule type" value="Genomic_DNA"/>
</dbReference>
<dbReference type="Proteomes" id="UP001152622">
    <property type="component" value="Chromosome 2"/>
</dbReference>
<name>A0A9Q1J6Z6_SYNKA</name>
<protein>
    <submittedName>
        <fullName evidence="3">Uncharacterized protein</fullName>
    </submittedName>
</protein>
<accession>A0A9Q1J6Z6</accession>